<evidence type="ECO:0000313" key="2">
    <source>
        <dbReference type="EMBL" id="KAK9926391.1"/>
    </source>
</evidence>
<dbReference type="EMBL" id="JBEDUW010000005">
    <property type="protein sequence ID" value="KAK9926391.1"/>
    <property type="molecule type" value="Genomic_DNA"/>
</dbReference>
<evidence type="ECO:0000256" key="1">
    <source>
        <dbReference type="SAM" id="MobiDB-lite"/>
    </source>
</evidence>
<sequence length="96" mass="10812">MLVKGLGCSGSETHNFRVTHAQDSRSKNESLRKLAKEKRAMETQSGGNEDAAMSAVITMRQELESRMESQCATQLELLSMQDLFYLCKMIVILIKQ</sequence>
<name>A0AAW1WQW7_RUBAR</name>
<keyword evidence="3" id="KW-1185">Reference proteome</keyword>
<organism evidence="2 3">
    <name type="scientific">Rubus argutus</name>
    <name type="common">Southern blackberry</name>
    <dbReference type="NCBI Taxonomy" id="59490"/>
    <lineage>
        <taxon>Eukaryota</taxon>
        <taxon>Viridiplantae</taxon>
        <taxon>Streptophyta</taxon>
        <taxon>Embryophyta</taxon>
        <taxon>Tracheophyta</taxon>
        <taxon>Spermatophyta</taxon>
        <taxon>Magnoliopsida</taxon>
        <taxon>eudicotyledons</taxon>
        <taxon>Gunneridae</taxon>
        <taxon>Pentapetalae</taxon>
        <taxon>rosids</taxon>
        <taxon>fabids</taxon>
        <taxon>Rosales</taxon>
        <taxon>Rosaceae</taxon>
        <taxon>Rosoideae</taxon>
        <taxon>Rosoideae incertae sedis</taxon>
        <taxon>Rubus</taxon>
    </lineage>
</organism>
<accession>A0AAW1WQW7</accession>
<evidence type="ECO:0000313" key="3">
    <source>
        <dbReference type="Proteomes" id="UP001457282"/>
    </source>
</evidence>
<dbReference type="AlphaFoldDB" id="A0AAW1WQW7"/>
<gene>
    <name evidence="2" type="ORF">M0R45_023624</name>
</gene>
<reference evidence="2 3" key="1">
    <citation type="journal article" date="2023" name="G3 (Bethesda)">
        <title>A chromosome-length genome assembly and annotation of blackberry (Rubus argutus, cv. 'Hillquist').</title>
        <authorList>
            <person name="Bruna T."/>
            <person name="Aryal R."/>
            <person name="Dudchenko O."/>
            <person name="Sargent D.J."/>
            <person name="Mead D."/>
            <person name="Buti M."/>
            <person name="Cavallini A."/>
            <person name="Hytonen T."/>
            <person name="Andres J."/>
            <person name="Pham M."/>
            <person name="Weisz D."/>
            <person name="Mascagni F."/>
            <person name="Usai G."/>
            <person name="Natali L."/>
            <person name="Bassil N."/>
            <person name="Fernandez G.E."/>
            <person name="Lomsadze A."/>
            <person name="Armour M."/>
            <person name="Olukolu B."/>
            <person name="Poorten T."/>
            <person name="Britton C."/>
            <person name="Davik J."/>
            <person name="Ashrafi H."/>
            <person name="Aiden E.L."/>
            <person name="Borodovsky M."/>
            <person name="Worthington M."/>
        </authorList>
    </citation>
    <scope>NUCLEOTIDE SEQUENCE [LARGE SCALE GENOMIC DNA]</scope>
    <source>
        <strain evidence="2">PI 553951</strain>
    </source>
</reference>
<feature type="compositionally biased region" description="Basic and acidic residues" evidence="1">
    <location>
        <begin position="20"/>
        <end position="41"/>
    </location>
</feature>
<comment type="caution">
    <text evidence="2">The sequence shown here is derived from an EMBL/GenBank/DDBJ whole genome shotgun (WGS) entry which is preliminary data.</text>
</comment>
<feature type="region of interest" description="Disordered" evidence="1">
    <location>
        <begin position="1"/>
        <end position="52"/>
    </location>
</feature>
<proteinExistence type="predicted"/>
<dbReference type="Proteomes" id="UP001457282">
    <property type="component" value="Unassembled WGS sequence"/>
</dbReference>
<protein>
    <submittedName>
        <fullName evidence="2">Uncharacterized protein</fullName>
    </submittedName>
</protein>